<evidence type="ECO:0000259" key="1">
    <source>
        <dbReference type="Pfam" id="PF13556"/>
    </source>
</evidence>
<name>A0A3E0G707_9PSEU</name>
<keyword evidence="3" id="KW-1185">Reference proteome</keyword>
<organism evidence="2 3">
    <name type="scientific">Kutzneria buriramensis</name>
    <dbReference type="NCBI Taxonomy" id="1045776"/>
    <lineage>
        <taxon>Bacteria</taxon>
        <taxon>Bacillati</taxon>
        <taxon>Actinomycetota</taxon>
        <taxon>Actinomycetes</taxon>
        <taxon>Pseudonocardiales</taxon>
        <taxon>Pseudonocardiaceae</taxon>
        <taxon>Kutzneria</taxon>
    </lineage>
</organism>
<evidence type="ECO:0000313" key="2">
    <source>
        <dbReference type="EMBL" id="REH17996.1"/>
    </source>
</evidence>
<dbReference type="SUPFAM" id="SSF46689">
    <property type="entry name" value="Homeodomain-like"/>
    <property type="match status" value="1"/>
</dbReference>
<dbReference type="Pfam" id="PF13556">
    <property type="entry name" value="HTH_30"/>
    <property type="match status" value="1"/>
</dbReference>
<evidence type="ECO:0000313" key="3">
    <source>
        <dbReference type="Proteomes" id="UP000256269"/>
    </source>
</evidence>
<reference evidence="2 3" key="1">
    <citation type="submission" date="2018-08" db="EMBL/GenBank/DDBJ databases">
        <title>Genomic Encyclopedia of Archaeal and Bacterial Type Strains, Phase II (KMG-II): from individual species to whole genera.</title>
        <authorList>
            <person name="Goeker M."/>
        </authorList>
    </citation>
    <scope>NUCLEOTIDE SEQUENCE [LARGE SCALE GENOMIC DNA]</scope>
    <source>
        <strain evidence="2 3">DSM 45791</strain>
    </source>
</reference>
<dbReference type="AlphaFoldDB" id="A0A3E0G707"/>
<dbReference type="InterPro" id="IPR009057">
    <property type="entry name" value="Homeodomain-like_sf"/>
</dbReference>
<dbReference type="Proteomes" id="UP000256269">
    <property type="component" value="Unassembled WGS sequence"/>
</dbReference>
<comment type="caution">
    <text evidence="2">The sequence shown here is derived from an EMBL/GenBank/DDBJ whole genome shotgun (WGS) entry which is preliminary data.</text>
</comment>
<dbReference type="EMBL" id="QUNO01000039">
    <property type="protein sequence ID" value="REH17996.1"/>
    <property type="molecule type" value="Genomic_DNA"/>
</dbReference>
<dbReference type="Gene3D" id="1.10.10.2840">
    <property type="entry name" value="PucR C-terminal helix-turn-helix domain"/>
    <property type="match status" value="1"/>
</dbReference>
<protein>
    <submittedName>
        <fullName evidence="2">PucR-like helix-turn-helix protein</fullName>
    </submittedName>
</protein>
<dbReference type="InterPro" id="IPR042070">
    <property type="entry name" value="PucR_C-HTH_sf"/>
</dbReference>
<gene>
    <name evidence="2" type="ORF">BCF44_13928</name>
</gene>
<accession>A0A3E0G707</accession>
<proteinExistence type="predicted"/>
<dbReference type="InterPro" id="IPR051448">
    <property type="entry name" value="CdaR-like_regulators"/>
</dbReference>
<dbReference type="InterPro" id="IPR025736">
    <property type="entry name" value="PucR_C-HTH_dom"/>
</dbReference>
<dbReference type="PANTHER" id="PTHR33744">
    <property type="entry name" value="CARBOHYDRATE DIACID REGULATOR"/>
    <property type="match status" value="1"/>
</dbReference>
<feature type="domain" description="PucR C-terminal helix-turn-helix" evidence="1">
    <location>
        <begin position="285"/>
        <end position="343"/>
    </location>
</feature>
<sequence>MNTMHADIWYGVLGELDRLPPARRRKADNVVRLAIRLLCSVDPTRDQWDARELAAVHTMGHGWAVEGWPLDQLLELLGKVCGEAVVVWAQVSEITTERYKAFTETGNRFMRTLLRGYQEVPPSTAARGAGNPQVARALLRGQAAPDGENLAPAYTVMAFRTLTPQPTKSVLAGELRPGVLTVLCPWGGYALVPAEDERSGHAECTRIHALLPEPSWAGVSWRETGQLPAGRIEAVDVVASALASRRPPGCYLLGDVLVEYAVLAQPSVATMLAAKIEPVTRHPTLLTTLHALVATDGNRSKAAADLIIHRSTLDYRLRKIQQLTGYDPTSLRELQILSTALAAHEATVSPLPPLSTDNGSE</sequence>